<reference evidence="1" key="1">
    <citation type="submission" date="2015-10" db="EMBL/GenBank/DDBJ databases">
        <authorList>
            <person name="Gilbert D.G."/>
        </authorList>
    </citation>
    <scope>NUCLEOTIDE SEQUENCE</scope>
</reference>
<dbReference type="AlphaFoldDB" id="A0A160VD84"/>
<sequence length="238" mass="27615">MITIHSILFSLLIISSLQDNVVELVGIEFKVVKKGHSDRKYIWLHGDEQTARMALESHMKLNLGTAFFIQGETREKDFFDGILDPNRIFSSKGAEANIHKYNRSWSSFRKQEALEWINRERDAFLESIFPKNGGLLVALHNNFKGYNVNREIQKSDSVSIKKDQNPRDFFICTDRTDFEALARSPFNVVLQEKLPQKDDGSLSWAAMRNGVRYVNIEVRLGWLSQQKKMLNYLENNLK</sequence>
<name>A0A160VD84_9ZZZZ</name>
<evidence type="ECO:0000313" key="1">
    <source>
        <dbReference type="EMBL" id="CUV08335.1"/>
    </source>
</evidence>
<accession>A0A160VD84</accession>
<organism evidence="1">
    <name type="scientific">hydrothermal vent metagenome</name>
    <dbReference type="NCBI Taxonomy" id="652676"/>
    <lineage>
        <taxon>unclassified sequences</taxon>
        <taxon>metagenomes</taxon>
        <taxon>ecological metagenomes</taxon>
    </lineage>
</organism>
<proteinExistence type="predicted"/>
<protein>
    <submittedName>
        <fullName evidence="1">Uncharacterized protein</fullName>
    </submittedName>
</protein>
<dbReference type="EMBL" id="FAXC01000045">
    <property type="protein sequence ID" value="CUV08335.1"/>
    <property type="molecule type" value="Genomic_DNA"/>
</dbReference>
<gene>
    <name evidence="1" type="ORF">MGWOODY_Mmi2128</name>
</gene>